<dbReference type="AlphaFoldDB" id="A0A853IK47"/>
<gene>
    <name evidence="1" type="ORF">H0I39_03495</name>
</gene>
<proteinExistence type="predicted"/>
<reference evidence="1 2" key="1">
    <citation type="submission" date="2020-07" db="EMBL/GenBank/DDBJ databases">
        <authorList>
            <person name="Maaloum M."/>
        </authorList>
    </citation>
    <scope>NUCLEOTIDE SEQUENCE [LARGE SCALE GENOMIC DNA]</scope>
    <source>
        <strain evidence="1 2">GCS-AN-3</strain>
    </source>
</reference>
<dbReference type="SUPFAM" id="SSF48452">
    <property type="entry name" value="TPR-like"/>
    <property type="match status" value="1"/>
</dbReference>
<dbReference type="Proteomes" id="UP000589716">
    <property type="component" value="Unassembled WGS sequence"/>
</dbReference>
<keyword evidence="1" id="KW-0449">Lipoprotein</keyword>
<dbReference type="RefSeq" id="WP_180549574.1">
    <property type="nucleotide sequence ID" value="NZ_JACCKX010000001.1"/>
</dbReference>
<dbReference type="EMBL" id="JACCKX010000001">
    <property type="protein sequence ID" value="NZA01063.1"/>
    <property type="molecule type" value="Genomic_DNA"/>
</dbReference>
<evidence type="ECO:0000313" key="1">
    <source>
        <dbReference type="EMBL" id="NZA01063.1"/>
    </source>
</evidence>
<protein>
    <submittedName>
        <fullName evidence="1">TssQ family T6SS-associated lipoprotein</fullName>
    </submittedName>
</protein>
<keyword evidence="2" id="KW-1185">Reference proteome</keyword>
<dbReference type="Gene3D" id="1.25.40.10">
    <property type="entry name" value="Tetratricopeptide repeat domain"/>
    <property type="match status" value="1"/>
</dbReference>
<name>A0A853IK47_9BURK</name>
<sequence length="95" mass="10703">MYAEGLRLYRAGRYDEAIARFAAVQAPTALRVQALKHTAFSYCVTNRLPSCQRAFQDALALAPGFRLSKAERGHPVWGPVFDKALLQSQPARRRR</sequence>
<organism evidence="1 2">
    <name type="scientific">Ottowia beijingensis</name>
    <dbReference type="NCBI Taxonomy" id="1207057"/>
    <lineage>
        <taxon>Bacteria</taxon>
        <taxon>Pseudomonadati</taxon>
        <taxon>Pseudomonadota</taxon>
        <taxon>Betaproteobacteria</taxon>
        <taxon>Burkholderiales</taxon>
        <taxon>Comamonadaceae</taxon>
        <taxon>Ottowia</taxon>
    </lineage>
</organism>
<dbReference type="InterPro" id="IPR047780">
    <property type="entry name" value="TssQ-like"/>
</dbReference>
<evidence type="ECO:0000313" key="2">
    <source>
        <dbReference type="Proteomes" id="UP000589716"/>
    </source>
</evidence>
<dbReference type="NCBIfam" id="NF038027">
    <property type="entry name" value="TssQ_fam"/>
    <property type="match status" value="1"/>
</dbReference>
<comment type="caution">
    <text evidence="1">The sequence shown here is derived from an EMBL/GenBank/DDBJ whole genome shotgun (WGS) entry which is preliminary data.</text>
</comment>
<accession>A0A853IK47</accession>
<dbReference type="InterPro" id="IPR011990">
    <property type="entry name" value="TPR-like_helical_dom_sf"/>
</dbReference>